<proteinExistence type="predicted"/>
<dbReference type="InParanoid" id="A0A4S2MST5"/>
<feature type="region of interest" description="Disordered" evidence="1">
    <location>
        <begin position="451"/>
        <end position="507"/>
    </location>
</feature>
<dbReference type="Proteomes" id="UP000298138">
    <property type="component" value="Unassembled WGS sequence"/>
</dbReference>
<dbReference type="EMBL" id="ML220132">
    <property type="protein sequence ID" value="TGZ79337.1"/>
    <property type="molecule type" value="Genomic_DNA"/>
</dbReference>
<dbReference type="Pfam" id="PF00789">
    <property type="entry name" value="UBX"/>
    <property type="match status" value="1"/>
</dbReference>
<protein>
    <recommendedName>
        <fullName evidence="2">UBX domain-containing protein</fullName>
    </recommendedName>
</protein>
<feature type="region of interest" description="Disordered" evidence="1">
    <location>
        <begin position="206"/>
        <end position="286"/>
    </location>
</feature>
<keyword evidence="4" id="KW-1185">Reference proteome</keyword>
<dbReference type="SUPFAM" id="SSF54236">
    <property type="entry name" value="Ubiquitin-like"/>
    <property type="match status" value="2"/>
</dbReference>
<evidence type="ECO:0000259" key="2">
    <source>
        <dbReference type="PROSITE" id="PS50033"/>
    </source>
</evidence>
<feature type="compositionally biased region" description="Gly residues" evidence="1">
    <location>
        <begin position="464"/>
        <end position="473"/>
    </location>
</feature>
<dbReference type="InterPro" id="IPR021569">
    <property type="entry name" value="TUG-UBL1"/>
</dbReference>
<dbReference type="PROSITE" id="PS50033">
    <property type="entry name" value="UBX"/>
    <property type="match status" value="1"/>
</dbReference>
<dbReference type="GO" id="GO:0012506">
    <property type="term" value="C:vesicle membrane"/>
    <property type="evidence" value="ECO:0007669"/>
    <property type="project" value="TreeGrafter"/>
</dbReference>
<feature type="compositionally biased region" description="Basic and acidic residues" evidence="1">
    <location>
        <begin position="474"/>
        <end position="496"/>
    </location>
</feature>
<dbReference type="Pfam" id="PF11470">
    <property type="entry name" value="TUG-UBL1"/>
    <property type="match status" value="1"/>
</dbReference>
<feature type="domain" description="UBX" evidence="2">
    <location>
        <begin position="348"/>
        <end position="395"/>
    </location>
</feature>
<dbReference type="GO" id="GO:0005634">
    <property type="term" value="C:nucleus"/>
    <property type="evidence" value="ECO:0007669"/>
    <property type="project" value="TreeGrafter"/>
</dbReference>
<reference evidence="3 4" key="1">
    <citation type="submission" date="2019-04" db="EMBL/GenBank/DDBJ databases">
        <title>Comparative genomics and transcriptomics to analyze fruiting body development in filamentous ascomycetes.</title>
        <authorList>
            <consortium name="DOE Joint Genome Institute"/>
            <person name="Lutkenhaus R."/>
            <person name="Traeger S."/>
            <person name="Breuer J."/>
            <person name="Kuo A."/>
            <person name="Lipzen A."/>
            <person name="Pangilinan J."/>
            <person name="Dilworth D."/>
            <person name="Sandor L."/>
            <person name="Poggeler S."/>
            <person name="Barry K."/>
            <person name="Grigoriev I.V."/>
            <person name="Nowrousian M."/>
        </authorList>
    </citation>
    <scope>NUCLEOTIDE SEQUENCE [LARGE SCALE GENOMIC DNA]</scope>
    <source>
        <strain evidence="3 4">CBS 389.68</strain>
    </source>
</reference>
<name>A0A4S2MST5_9PEZI</name>
<dbReference type="STRING" id="341454.A0A4S2MST5"/>
<dbReference type="InterPro" id="IPR029071">
    <property type="entry name" value="Ubiquitin-like_domsf"/>
</dbReference>
<dbReference type="CDD" id="cd01767">
    <property type="entry name" value="UBX"/>
    <property type="match status" value="1"/>
</dbReference>
<dbReference type="PANTHER" id="PTHR46467:SF1">
    <property type="entry name" value="TETHER CONTAINING UBX DOMAIN FOR GLUT4"/>
    <property type="match status" value="1"/>
</dbReference>
<accession>A0A4S2MST5</accession>
<dbReference type="AlphaFoldDB" id="A0A4S2MST5"/>
<dbReference type="GO" id="GO:0005737">
    <property type="term" value="C:cytoplasm"/>
    <property type="evidence" value="ECO:0007669"/>
    <property type="project" value="TreeGrafter"/>
</dbReference>
<evidence type="ECO:0000256" key="1">
    <source>
        <dbReference type="SAM" id="MobiDB-lite"/>
    </source>
</evidence>
<evidence type="ECO:0000313" key="4">
    <source>
        <dbReference type="Proteomes" id="UP000298138"/>
    </source>
</evidence>
<feature type="compositionally biased region" description="Polar residues" evidence="1">
    <location>
        <begin position="241"/>
        <end position="265"/>
    </location>
</feature>
<dbReference type="GO" id="GO:0006886">
    <property type="term" value="P:intracellular protein transport"/>
    <property type="evidence" value="ECO:0007669"/>
    <property type="project" value="TreeGrafter"/>
</dbReference>
<evidence type="ECO:0000313" key="3">
    <source>
        <dbReference type="EMBL" id="TGZ79337.1"/>
    </source>
</evidence>
<feature type="compositionally biased region" description="Pro residues" evidence="1">
    <location>
        <begin position="268"/>
        <end position="280"/>
    </location>
</feature>
<dbReference type="Gene3D" id="3.10.20.90">
    <property type="entry name" value="Phosphatidylinositol 3-kinase Catalytic Subunit, Chain A, domain 1"/>
    <property type="match status" value="1"/>
</dbReference>
<gene>
    <name evidence="3" type="ORF">EX30DRAFT_333447</name>
</gene>
<sequence length="507" mass="55178">MSHVTIYWNTRQLKIKTTPAKPLHEVRAEACEKLGLTPPTSYILKRNKAKLDLSLPIRLHNFVPGTRLDLVTAPASATSAKIAITLRVTEPVASQLTGTFPATYTIWQVLRRFEADAREAGNKNVNITERAEPNSTSGQGRLVYIMPAVRMVGRELTGFEELGKTLQELGASQRELLVLRFLKSEMPFEVAVEKIGRLASGEALGDETVASSSKGEDAVKGGVDQTEDVVMSDPPPVEAESSPTNQTPVTESSNSTPGPDPQETTSPLSPPLPSDSPAPSGPKISVYQPSTSAQIAAAQVEVPEEAYEVGIEDVKRMRAKYHELAQPQRLLSDKEIEAKNAAIREEMEKVAVLKIKVRYPDGYTSIQEVPGSSTSQDLYESVRTTLRHPNEPFALVIPPRETIPENTRRLTIDLRLRSGASLHLTWSPYASEKAKNNPALNDELLKAAREMPNPVENVEYGSSHCGGGEGGDGGDAKGKGKERPEKKPKGDIENKLRGFLGLGKGKK</sequence>
<dbReference type="OrthoDB" id="440781at2759"/>
<organism evidence="3 4">
    <name type="scientific">Ascodesmis nigricans</name>
    <dbReference type="NCBI Taxonomy" id="341454"/>
    <lineage>
        <taxon>Eukaryota</taxon>
        <taxon>Fungi</taxon>
        <taxon>Dikarya</taxon>
        <taxon>Ascomycota</taxon>
        <taxon>Pezizomycotina</taxon>
        <taxon>Pezizomycetes</taxon>
        <taxon>Pezizales</taxon>
        <taxon>Ascodesmidaceae</taxon>
        <taxon>Ascodesmis</taxon>
    </lineage>
</organism>
<dbReference type="PANTHER" id="PTHR46467">
    <property type="entry name" value="TETHER CONTAINING UBX DOMAIN FOR GLUT4"/>
    <property type="match status" value="1"/>
</dbReference>
<dbReference type="InterPro" id="IPR001012">
    <property type="entry name" value="UBX_dom"/>
</dbReference>